<dbReference type="AlphaFoldDB" id="A0A1F7WS38"/>
<dbReference type="Proteomes" id="UP000178812">
    <property type="component" value="Unassembled WGS sequence"/>
</dbReference>
<dbReference type="EMBL" id="MGFM01000037">
    <property type="protein sequence ID" value="OGM05437.1"/>
    <property type="molecule type" value="Genomic_DNA"/>
</dbReference>
<feature type="transmembrane region" description="Helical" evidence="1">
    <location>
        <begin position="69"/>
        <end position="93"/>
    </location>
</feature>
<keyword evidence="1" id="KW-1133">Transmembrane helix</keyword>
<proteinExistence type="predicted"/>
<protein>
    <submittedName>
        <fullName evidence="2">Uncharacterized protein</fullName>
    </submittedName>
</protein>
<accession>A0A1F7WS38</accession>
<keyword evidence="1" id="KW-0472">Membrane</keyword>
<feature type="transmembrane region" description="Helical" evidence="1">
    <location>
        <begin position="27"/>
        <end position="48"/>
    </location>
</feature>
<dbReference type="InterPro" id="IPR043993">
    <property type="entry name" value="T4SS_pilin"/>
</dbReference>
<name>A0A1F7WS38_9BACT</name>
<dbReference type="Pfam" id="PF18895">
    <property type="entry name" value="T4SS_pilin"/>
    <property type="match status" value="1"/>
</dbReference>
<organism evidence="2 3">
    <name type="scientific">Candidatus Woesebacteria bacterium GWB1_43_5</name>
    <dbReference type="NCBI Taxonomy" id="1802474"/>
    <lineage>
        <taxon>Bacteria</taxon>
        <taxon>Candidatus Woeseibacteriota</taxon>
    </lineage>
</organism>
<evidence type="ECO:0000313" key="2">
    <source>
        <dbReference type="EMBL" id="OGM05437.1"/>
    </source>
</evidence>
<evidence type="ECO:0000313" key="3">
    <source>
        <dbReference type="Proteomes" id="UP000178812"/>
    </source>
</evidence>
<sequence>MLDDIEQQGLPGFNFTGATLGDIIQSALPWIFGIAGIGLLLFLLYGGLHLMISGGEPKAVAEAKGKITNALIGFIIVFVAYWIVQLIGMIFGLEGITNIFG</sequence>
<evidence type="ECO:0000256" key="1">
    <source>
        <dbReference type="SAM" id="Phobius"/>
    </source>
</evidence>
<comment type="caution">
    <text evidence="2">The sequence shown here is derived from an EMBL/GenBank/DDBJ whole genome shotgun (WGS) entry which is preliminary data.</text>
</comment>
<gene>
    <name evidence="2" type="ORF">A2125_01220</name>
</gene>
<keyword evidence="1" id="KW-0812">Transmembrane</keyword>
<reference evidence="2 3" key="1">
    <citation type="journal article" date="2016" name="Nat. Commun.">
        <title>Thousands of microbial genomes shed light on interconnected biogeochemical processes in an aquifer system.</title>
        <authorList>
            <person name="Anantharaman K."/>
            <person name="Brown C.T."/>
            <person name="Hug L.A."/>
            <person name="Sharon I."/>
            <person name="Castelle C.J."/>
            <person name="Probst A.J."/>
            <person name="Thomas B.C."/>
            <person name="Singh A."/>
            <person name="Wilkins M.J."/>
            <person name="Karaoz U."/>
            <person name="Brodie E.L."/>
            <person name="Williams K.H."/>
            <person name="Hubbard S.S."/>
            <person name="Banfield J.F."/>
        </authorList>
    </citation>
    <scope>NUCLEOTIDE SEQUENCE [LARGE SCALE GENOMIC DNA]</scope>
</reference>